<comment type="catalytic activity">
    <reaction evidence="9">
        <text>hydrogenobyrinate + 2 L-glutamine + 2 ATP + 2 H2O = hydrogenobyrinate a,c-diamide + 2 L-glutamate + 2 ADP + 2 phosphate + 2 H(+)</text>
        <dbReference type="Rhea" id="RHEA:12544"/>
        <dbReference type="ChEBI" id="CHEBI:15377"/>
        <dbReference type="ChEBI" id="CHEBI:15378"/>
        <dbReference type="ChEBI" id="CHEBI:29985"/>
        <dbReference type="ChEBI" id="CHEBI:30616"/>
        <dbReference type="ChEBI" id="CHEBI:43474"/>
        <dbReference type="ChEBI" id="CHEBI:58359"/>
        <dbReference type="ChEBI" id="CHEBI:77873"/>
        <dbReference type="ChEBI" id="CHEBI:77874"/>
        <dbReference type="ChEBI" id="CHEBI:456216"/>
        <dbReference type="EC" id="6.3.5.9"/>
    </reaction>
</comment>
<dbReference type="InterPro" id="IPR011698">
    <property type="entry name" value="GATase_3"/>
</dbReference>
<dbReference type="NCBIfam" id="TIGR00379">
    <property type="entry name" value="cobB"/>
    <property type="match status" value="1"/>
</dbReference>
<feature type="site" description="Increases nucleophilicity of active site Cys" evidence="9">
    <location>
        <position position="435"/>
    </location>
</feature>
<dbReference type="InterPro" id="IPR029062">
    <property type="entry name" value="Class_I_gatase-like"/>
</dbReference>
<evidence type="ECO:0000256" key="5">
    <source>
        <dbReference type="ARBA" id="ARBA00022741"/>
    </source>
</evidence>
<dbReference type="AlphaFoldDB" id="A0A7W4VP32"/>
<dbReference type="SUPFAM" id="SSF52317">
    <property type="entry name" value="Class I glutamine amidotransferase-like"/>
    <property type="match status" value="1"/>
</dbReference>
<sequence>MSLGPGLLVAAPRSGSGKTTIVLGLQRALARRGLNVRGVKCGPDYIDPAFHAAATGAPSFNLDSFAMNRPLLGAIASQAAGKADLVIAEGSMGLFDGIRQETGRTGASADIAALFGWPVILVLDVSGHAQSAAAVALGCSRFDQRIHVAGVVLNKVASDRHRRLVEDGMARIGLPVLGALMRNPDLALPERHLGLVQAGETEQLDARLERLADAVEGAVDLDRLMALARPTQLESRDDALPLPPPGQRIALASDRAFSFIYPHVLAGWHKARAEIVAFSPLADEPPPPDCDVCWLPGGYPELHAGHIANAARFLGGLRSFAKSRPVHGECGGYMVLGQSLEDGDGHVHAMAGLLPVETSYAKRRMHLGYRVADLIHDGVVGPAGTRLVGHEFHYASVTQSEMSGDAAFARIEDAEGNDLGTAGHRRGLVTGSFFHVIARSG</sequence>
<comment type="function">
    <text evidence="9">Catalyzes the ATP-dependent amidation of the two carboxylate groups at positions a and c of hydrogenobyrinate, using either L-glutamine or ammonia as the nitrogen source.</text>
</comment>
<evidence type="ECO:0000313" key="12">
    <source>
        <dbReference type="EMBL" id="MBB3020733.1"/>
    </source>
</evidence>
<evidence type="ECO:0000256" key="7">
    <source>
        <dbReference type="ARBA" id="ARBA00022842"/>
    </source>
</evidence>
<dbReference type="UniPathway" id="UPA00148">
    <property type="reaction ID" value="UER00220"/>
</dbReference>
<evidence type="ECO:0000256" key="1">
    <source>
        <dbReference type="ARBA" id="ARBA00001946"/>
    </source>
</evidence>
<dbReference type="EMBL" id="JACHWB010000005">
    <property type="protein sequence ID" value="MBB3020733.1"/>
    <property type="molecule type" value="Genomic_DNA"/>
</dbReference>
<dbReference type="PANTHER" id="PTHR43873">
    <property type="entry name" value="COBYRINATE A,C-DIAMIDE SYNTHASE"/>
    <property type="match status" value="1"/>
</dbReference>
<keyword evidence="7 9" id="KW-0460">Magnesium</keyword>
<evidence type="ECO:0000256" key="2">
    <source>
        <dbReference type="ARBA" id="ARBA00006205"/>
    </source>
</evidence>
<feature type="active site" description="Nucleophile" evidence="9">
    <location>
        <position position="330"/>
    </location>
</feature>
<dbReference type="PROSITE" id="PS51274">
    <property type="entry name" value="GATASE_COBBQ"/>
    <property type="match status" value="1"/>
</dbReference>
<feature type="domain" description="CobB/CobQ-like glutamine amidotransferase" evidence="11">
    <location>
        <begin position="248"/>
        <end position="439"/>
    </location>
</feature>
<comment type="caution">
    <text evidence="12">The sequence shown here is derived from an EMBL/GenBank/DDBJ whole genome shotgun (WGS) entry which is preliminary data.</text>
</comment>
<dbReference type="InterPro" id="IPR004484">
    <property type="entry name" value="CbiA/CobB_synth"/>
</dbReference>
<comment type="domain">
    <text evidence="9">Comprises of two domains. The C-terminal domain contains the binding site for glutamine and catalyzes the hydrolysis of this substrate to glutamate and ammonia. The N-terminal domain is anticipated to bind ATP and hydrogenobyrinate and catalyzes the ultimate synthesis of the diamide product. The ammonia produced via the glutaminase domain is probably translocated to the adjacent domain via a molecular tunnel, where it reacts with an activated intermediate.</text>
</comment>
<comment type="similarity">
    <text evidence="9">Belongs to the CobB/CbiA family.</text>
</comment>
<dbReference type="Proteomes" id="UP000532010">
    <property type="component" value="Unassembled WGS sequence"/>
</dbReference>
<proteinExistence type="inferred from homology"/>
<dbReference type="HAMAP" id="MF_00027">
    <property type="entry name" value="CobB_CbiA"/>
    <property type="match status" value="1"/>
</dbReference>
<comment type="cofactor">
    <cofactor evidence="1 9">
        <name>Mg(2+)</name>
        <dbReference type="ChEBI" id="CHEBI:18420"/>
    </cofactor>
</comment>
<evidence type="ECO:0000256" key="6">
    <source>
        <dbReference type="ARBA" id="ARBA00022840"/>
    </source>
</evidence>
<evidence type="ECO:0000256" key="3">
    <source>
        <dbReference type="ARBA" id="ARBA00022573"/>
    </source>
</evidence>
<dbReference type="GO" id="GO:0005524">
    <property type="term" value="F:ATP binding"/>
    <property type="evidence" value="ECO:0007669"/>
    <property type="project" value="UniProtKB-UniRule"/>
</dbReference>
<dbReference type="EC" id="6.3.5.9" evidence="9"/>
<feature type="domain" description="CobQ/CobB/MinD/ParA nucleotide binding" evidence="10">
    <location>
        <begin position="8"/>
        <end position="193"/>
    </location>
</feature>
<dbReference type="Pfam" id="PF01656">
    <property type="entry name" value="CbiA"/>
    <property type="match status" value="1"/>
</dbReference>
<dbReference type="Pfam" id="PF07685">
    <property type="entry name" value="GATase_3"/>
    <property type="match status" value="1"/>
</dbReference>
<dbReference type="GO" id="GO:0009236">
    <property type="term" value="P:cobalamin biosynthetic process"/>
    <property type="evidence" value="ECO:0007669"/>
    <property type="project" value="UniProtKB-UniRule"/>
</dbReference>
<dbReference type="Gene3D" id="3.40.50.880">
    <property type="match status" value="1"/>
</dbReference>
<evidence type="ECO:0000259" key="11">
    <source>
        <dbReference type="Pfam" id="PF07685"/>
    </source>
</evidence>
<dbReference type="GO" id="GO:0043802">
    <property type="term" value="F:hydrogenobyrinic acid a,c-diamide synthase (glutamine-hydrolysing) activity"/>
    <property type="evidence" value="ECO:0007669"/>
    <property type="project" value="UniProtKB-UniRule"/>
</dbReference>
<keyword evidence="3 9" id="KW-0169">Cobalamin biosynthesis</keyword>
<evidence type="ECO:0000256" key="4">
    <source>
        <dbReference type="ARBA" id="ARBA00022598"/>
    </source>
</evidence>
<accession>A0A7W4VP32</accession>
<comment type="miscellaneous">
    <text evidence="9">The a and c carboxylates of hydrogenobyrinate are activated for nucleophilic attack via formation of a phosphorylated intermediate by ATP. CobB catalyzes first the amidation of the c-carboxylate, and then that of the a-carboxylate.</text>
</comment>
<keyword evidence="6 9" id="KW-0067">ATP-binding</keyword>
<dbReference type="RefSeq" id="WP_183452992.1">
    <property type="nucleotide sequence ID" value="NZ_JACHWB010000005.1"/>
</dbReference>
<name>A0A7W4VP32_9HYPH</name>
<dbReference type="InterPro" id="IPR002586">
    <property type="entry name" value="CobQ/CobB/MinD/ParA_Nub-bd_dom"/>
</dbReference>
<evidence type="ECO:0000313" key="13">
    <source>
        <dbReference type="Proteomes" id="UP000532010"/>
    </source>
</evidence>
<keyword evidence="4 9" id="KW-0436">Ligase</keyword>
<dbReference type="PANTHER" id="PTHR43873:SF1">
    <property type="entry name" value="COBYRINATE A,C-DIAMIDE SYNTHASE"/>
    <property type="match status" value="1"/>
</dbReference>
<gene>
    <name evidence="9" type="primary">cobB</name>
    <name evidence="12" type="ORF">FHR70_003819</name>
</gene>
<dbReference type="CDD" id="cd05388">
    <property type="entry name" value="CobB_N"/>
    <property type="match status" value="1"/>
</dbReference>
<dbReference type="InterPro" id="IPR027417">
    <property type="entry name" value="P-loop_NTPase"/>
</dbReference>
<dbReference type="Gene3D" id="3.40.50.300">
    <property type="entry name" value="P-loop containing nucleotide triphosphate hydrolases"/>
    <property type="match status" value="1"/>
</dbReference>
<dbReference type="GO" id="GO:0042242">
    <property type="term" value="F:cobyrinic acid a,c-diamide synthase activity"/>
    <property type="evidence" value="ECO:0007669"/>
    <property type="project" value="InterPro"/>
</dbReference>
<keyword evidence="13" id="KW-1185">Reference proteome</keyword>
<protein>
    <recommendedName>
        <fullName evidence="9">Hydrogenobyrinate a,c-diamide synthase</fullName>
        <ecNumber evidence="9">6.3.5.9</ecNumber>
    </recommendedName>
    <alternativeName>
        <fullName evidence="9">Hydrogenobyrinic acid a,c-diamide synthase</fullName>
    </alternativeName>
</protein>
<evidence type="ECO:0000256" key="9">
    <source>
        <dbReference type="HAMAP-Rule" id="MF_00027"/>
    </source>
</evidence>
<reference evidence="12 13" key="1">
    <citation type="submission" date="2020-08" db="EMBL/GenBank/DDBJ databases">
        <title>The Agave Microbiome: Exploring the role of microbial communities in plant adaptations to desert environments.</title>
        <authorList>
            <person name="Partida-Martinez L.P."/>
        </authorList>
    </citation>
    <scope>NUCLEOTIDE SEQUENCE [LARGE SCALE GENOMIC DNA]</scope>
    <source>
        <strain evidence="12 13">AT3.9</strain>
    </source>
</reference>
<evidence type="ECO:0000256" key="8">
    <source>
        <dbReference type="ARBA" id="ARBA00022962"/>
    </source>
</evidence>
<dbReference type="NCBIfam" id="NF002204">
    <property type="entry name" value="PRK01077.1"/>
    <property type="match status" value="1"/>
</dbReference>
<comment type="pathway">
    <text evidence="9">Cofactor biosynthesis; adenosylcobalamin biosynthesis; cob(II)yrinate a,c-diamide from precorrin-2 (aerobic route): step 9/10.</text>
</comment>
<dbReference type="SUPFAM" id="SSF52540">
    <property type="entry name" value="P-loop containing nucleoside triphosphate hydrolases"/>
    <property type="match status" value="1"/>
</dbReference>
<keyword evidence="5 9" id="KW-0547">Nucleotide-binding</keyword>
<organism evidence="12 13">
    <name type="scientific">Microvirga lupini</name>
    <dbReference type="NCBI Taxonomy" id="420324"/>
    <lineage>
        <taxon>Bacteria</taxon>
        <taxon>Pseudomonadati</taxon>
        <taxon>Pseudomonadota</taxon>
        <taxon>Alphaproteobacteria</taxon>
        <taxon>Hyphomicrobiales</taxon>
        <taxon>Methylobacteriaceae</taxon>
        <taxon>Microvirga</taxon>
    </lineage>
</organism>
<keyword evidence="8 9" id="KW-0315">Glutamine amidotransferase</keyword>
<evidence type="ECO:0000259" key="10">
    <source>
        <dbReference type="Pfam" id="PF01656"/>
    </source>
</evidence>
<comment type="similarity">
    <text evidence="2">Belongs to the CobB/CobQ family. CobQ subfamily.</text>
</comment>